<dbReference type="Pfam" id="PF13646">
    <property type="entry name" value="HEAT_2"/>
    <property type="match status" value="1"/>
</dbReference>
<dbReference type="AlphaFoldDB" id="X1F5S8"/>
<dbReference type="InterPro" id="IPR016024">
    <property type="entry name" value="ARM-type_fold"/>
</dbReference>
<evidence type="ECO:0000313" key="1">
    <source>
        <dbReference type="EMBL" id="GAH27930.1"/>
    </source>
</evidence>
<accession>X1F5S8</accession>
<dbReference type="InterPro" id="IPR011989">
    <property type="entry name" value="ARM-like"/>
</dbReference>
<comment type="caution">
    <text evidence="1">The sequence shown here is derived from an EMBL/GenBank/DDBJ whole genome shotgun (WGS) entry which is preliminary data.</text>
</comment>
<dbReference type="GO" id="GO:0016491">
    <property type="term" value="F:oxidoreductase activity"/>
    <property type="evidence" value="ECO:0007669"/>
    <property type="project" value="TreeGrafter"/>
</dbReference>
<dbReference type="EMBL" id="BARU01005183">
    <property type="protein sequence ID" value="GAH27930.1"/>
    <property type="molecule type" value="Genomic_DNA"/>
</dbReference>
<name>X1F5S8_9ZZZZ</name>
<proteinExistence type="predicted"/>
<protein>
    <recommendedName>
        <fullName evidence="2">HEAT repeat domain-containing protein</fullName>
    </recommendedName>
</protein>
<reference evidence="1" key="1">
    <citation type="journal article" date="2014" name="Front. Microbiol.">
        <title>High frequency of phylogenetically diverse reductive dehalogenase-homologous genes in deep subseafloor sedimentary metagenomes.</title>
        <authorList>
            <person name="Kawai M."/>
            <person name="Futagami T."/>
            <person name="Toyoda A."/>
            <person name="Takaki Y."/>
            <person name="Nishi S."/>
            <person name="Hori S."/>
            <person name="Arai W."/>
            <person name="Tsubouchi T."/>
            <person name="Morono Y."/>
            <person name="Uchiyama I."/>
            <person name="Ito T."/>
            <person name="Fujiyama A."/>
            <person name="Inagaki F."/>
            <person name="Takami H."/>
        </authorList>
    </citation>
    <scope>NUCLEOTIDE SEQUENCE</scope>
    <source>
        <strain evidence="1">Expedition CK06-06</strain>
    </source>
</reference>
<dbReference type="PANTHER" id="PTHR12697:SF5">
    <property type="entry name" value="DEOXYHYPUSINE HYDROXYLASE"/>
    <property type="match status" value="1"/>
</dbReference>
<evidence type="ECO:0008006" key="2">
    <source>
        <dbReference type="Google" id="ProtNLM"/>
    </source>
</evidence>
<dbReference type="PANTHER" id="PTHR12697">
    <property type="entry name" value="PBS LYASE HEAT-LIKE PROTEIN"/>
    <property type="match status" value="1"/>
</dbReference>
<organism evidence="1">
    <name type="scientific">marine sediment metagenome</name>
    <dbReference type="NCBI Taxonomy" id="412755"/>
    <lineage>
        <taxon>unclassified sequences</taxon>
        <taxon>metagenomes</taxon>
        <taxon>ecological metagenomes</taxon>
    </lineage>
</organism>
<gene>
    <name evidence="1" type="ORF">S03H2_10030</name>
</gene>
<sequence length="242" mass="27015">MIGFKCASCGAPMSVPQCLAGRSERCPSCGAEINVPQHQDTADGKIDLDALAGNLRHPDVKVRFKAVETLGQCRGHRAVEMLVHAFRDSDKFVRENVMESLHKIGDPYGVEMLVRDLGGHWVSASIVQEAVRELVKFGQAAGDPLIKILVETNKNPREYEPKAVRAAVMVLGRLGEKRAATLLAKMFRRHFDIHVRDEAAHSLAMVSEPEEYKKIQALPEGRRRTPTRELAKRIIRENHILV</sequence>
<dbReference type="InterPro" id="IPR004155">
    <property type="entry name" value="PBS_lyase_HEAT"/>
</dbReference>
<dbReference type="Gene3D" id="1.25.10.10">
    <property type="entry name" value="Leucine-rich Repeat Variant"/>
    <property type="match status" value="1"/>
</dbReference>
<dbReference type="SMART" id="SM00567">
    <property type="entry name" value="EZ_HEAT"/>
    <property type="match status" value="3"/>
</dbReference>
<dbReference type="SUPFAM" id="SSF48371">
    <property type="entry name" value="ARM repeat"/>
    <property type="match status" value="2"/>
</dbReference>